<proteinExistence type="predicted"/>
<gene>
    <name evidence="1" type="ORF">MILVUS5_LOCUS27860</name>
</gene>
<evidence type="ECO:0000313" key="1">
    <source>
        <dbReference type="EMBL" id="CAJ2662250.1"/>
    </source>
</evidence>
<organism evidence="1 2">
    <name type="scientific">Trifolium pratense</name>
    <name type="common">Red clover</name>
    <dbReference type="NCBI Taxonomy" id="57577"/>
    <lineage>
        <taxon>Eukaryota</taxon>
        <taxon>Viridiplantae</taxon>
        <taxon>Streptophyta</taxon>
        <taxon>Embryophyta</taxon>
        <taxon>Tracheophyta</taxon>
        <taxon>Spermatophyta</taxon>
        <taxon>Magnoliopsida</taxon>
        <taxon>eudicotyledons</taxon>
        <taxon>Gunneridae</taxon>
        <taxon>Pentapetalae</taxon>
        <taxon>rosids</taxon>
        <taxon>fabids</taxon>
        <taxon>Fabales</taxon>
        <taxon>Fabaceae</taxon>
        <taxon>Papilionoideae</taxon>
        <taxon>50 kb inversion clade</taxon>
        <taxon>NPAAA clade</taxon>
        <taxon>Hologalegina</taxon>
        <taxon>IRL clade</taxon>
        <taxon>Trifolieae</taxon>
        <taxon>Trifolium</taxon>
    </lineage>
</organism>
<accession>A0ACB0KYN6</accession>
<sequence>MMENFVLAQTQQNKEFMNQNIHTNELIKQLANKIDSISTHNKMLETQISQVAQQQAATAAPAGTLLGQPQSNPKCHVNAITLRSGTELENPVAKRVRARHLGKSVEKDSESVTDKDTETEPIVVEDGQKLKAKEVIENNQEKPYVPPPPYKPPIPYPQRLAKSKNLGQFEKFIEMLKKLHIDIPFIEAITQIPSYAKFLKEILSNKRKMEDIGQVECNAISENKLAPKLEDPGNFSIPCVVGRYVIDKALCDLGASVSLMPLSICKRLGLGELKPTKMSLQLADRSIKYPLGILENVPVRIGQLFIPTDFVIMDIREDIDIPILLGRPFLATAGAIINVKKGKLTFEVGDEKIEFILSQFTKGPTFKNSCCRLEKVEGHIDKPTYEQVPPDILKPRPVNDIFQDIKHKKGQYYENVLGGFPDTHDQIFKECQMLAHGKINTVKKKPSPPLTRKKAKGRTPIRWLDVFKWISKNVEYSVKDVSLKEAPS</sequence>
<keyword evidence="2" id="KW-1185">Reference proteome</keyword>
<comment type="caution">
    <text evidence="1">The sequence shown here is derived from an EMBL/GenBank/DDBJ whole genome shotgun (WGS) entry which is preliminary data.</text>
</comment>
<dbReference type="EMBL" id="CASHSV030000409">
    <property type="protein sequence ID" value="CAJ2662250.1"/>
    <property type="molecule type" value="Genomic_DNA"/>
</dbReference>
<evidence type="ECO:0000313" key="2">
    <source>
        <dbReference type="Proteomes" id="UP001177021"/>
    </source>
</evidence>
<protein>
    <submittedName>
        <fullName evidence="1">Uncharacterized protein</fullName>
    </submittedName>
</protein>
<dbReference type="Proteomes" id="UP001177021">
    <property type="component" value="Unassembled WGS sequence"/>
</dbReference>
<reference evidence="1" key="1">
    <citation type="submission" date="2023-10" db="EMBL/GenBank/DDBJ databases">
        <authorList>
            <person name="Rodriguez Cubillos JULIANA M."/>
            <person name="De Vega J."/>
        </authorList>
    </citation>
    <scope>NUCLEOTIDE SEQUENCE</scope>
</reference>
<name>A0ACB0KYN6_TRIPR</name>